<dbReference type="HOGENOM" id="CLU_1049152_0_0_0"/>
<dbReference type="AlphaFoldDB" id="F7YYU5"/>
<evidence type="ECO:0000313" key="2">
    <source>
        <dbReference type="Proteomes" id="UP000006804"/>
    </source>
</evidence>
<proteinExistence type="predicted"/>
<evidence type="ECO:0000313" key="1">
    <source>
        <dbReference type="EMBL" id="AEH51135.1"/>
    </source>
</evidence>
<dbReference type="RefSeq" id="WP_013932355.1">
    <property type="nucleotide sequence ID" value="NC_015707.1"/>
</dbReference>
<dbReference type="EMBL" id="CP002351">
    <property type="protein sequence ID" value="AEH51135.1"/>
    <property type="molecule type" value="Genomic_DNA"/>
</dbReference>
<dbReference type="Proteomes" id="UP000006804">
    <property type="component" value="Chromosome"/>
</dbReference>
<organism evidence="1 2">
    <name type="scientific">Pseudothermotoga thermarum DSM 5069</name>
    <dbReference type="NCBI Taxonomy" id="688269"/>
    <lineage>
        <taxon>Bacteria</taxon>
        <taxon>Thermotogati</taxon>
        <taxon>Thermotogota</taxon>
        <taxon>Thermotogae</taxon>
        <taxon>Thermotogales</taxon>
        <taxon>Thermotogaceae</taxon>
        <taxon>Pseudothermotoga</taxon>
    </lineage>
</organism>
<dbReference type="InterPro" id="IPR032548">
    <property type="entry name" value="DUF4940"/>
</dbReference>
<dbReference type="OrthoDB" id="46945at2"/>
<dbReference type="STRING" id="688269.Theth_1055"/>
<dbReference type="Pfam" id="PF16298">
    <property type="entry name" value="DUF4940"/>
    <property type="match status" value="1"/>
</dbReference>
<keyword evidence="2" id="KW-1185">Reference proteome</keyword>
<dbReference type="PATRIC" id="fig|688269.3.peg.1083"/>
<accession>F7YYU5</accession>
<protein>
    <submittedName>
        <fullName evidence="1">Uncharacterized protein</fullName>
    </submittedName>
</protein>
<sequence>MKLFIAKSMEVLHNDFDFNFLEHPAFFTLYECDVPILLRIEGYQMQFVKLNTLFGPVIVGFDKEEFPIQALQSHVEKLLMAKKSYPENISKISDLVGDWKGERVIGILETEDLQDRMEYRVSLSKFAIDVVNLGKKDLYAFPTADISVGFDCRLSLSMPSSDKLEAIRQACVVDRYAVFKGTLSYDKLLYHDSFSIHLDEEDVPFIESKLLFRDYEKLARKFSIRKEEVFQRQMQLEQKYWLFFENFVDEYLYNFALRKRVMKQ</sequence>
<reference evidence="1 2" key="1">
    <citation type="submission" date="2010-11" db="EMBL/GenBank/DDBJ databases">
        <title>The complete genome of Thermotoga thermarum DSM 5069.</title>
        <authorList>
            <consortium name="US DOE Joint Genome Institute (JGI-PGF)"/>
            <person name="Lucas S."/>
            <person name="Copeland A."/>
            <person name="Lapidus A."/>
            <person name="Bruce D."/>
            <person name="Goodwin L."/>
            <person name="Pitluck S."/>
            <person name="Kyrpides N."/>
            <person name="Mavromatis K."/>
            <person name="Ivanova N."/>
            <person name="Zeytun A."/>
            <person name="Brettin T."/>
            <person name="Detter J.C."/>
            <person name="Tapia R."/>
            <person name="Han C."/>
            <person name="Land M."/>
            <person name="Hauser L."/>
            <person name="Markowitz V."/>
            <person name="Cheng J.-F."/>
            <person name="Hugenholtz P."/>
            <person name="Woyke T."/>
            <person name="Wu D."/>
            <person name="Spring S."/>
            <person name="Schroeder M."/>
            <person name="Brambilla E."/>
            <person name="Klenk H.-P."/>
            <person name="Eisen J.A."/>
        </authorList>
    </citation>
    <scope>NUCLEOTIDE SEQUENCE [LARGE SCALE GENOMIC DNA]</scope>
    <source>
        <strain evidence="1 2">DSM 5069</strain>
    </source>
</reference>
<gene>
    <name evidence="1" type="ORF">Theth_1055</name>
</gene>
<dbReference type="KEGG" id="tta:Theth_1055"/>
<name>F7YYU5_9THEM</name>